<dbReference type="AlphaFoldDB" id="A0A820QSM9"/>
<protein>
    <submittedName>
        <fullName evidence="1">Uncharacterized protein</fullName>
    </submittedName>
</protein>
<accession>A0A820QSM9</accession>
<gene>
    <name evidence="1" type="ORF">UXM345_LOCUS38814</name>
</gene>
<evidence type="ECO:0000313" key="1">
    <source>
        <dbReference type="EMBL" id="CAF4423737.1"/>
    </source>
</evidence>
<proteinExistence type="predicted"/>
<comment type="caution">
    <text evidence="1">The sequence shown here is derived from an EMBL/GenBank/DDBJ whole genome shotgun (WGS) entry which is preliminary data.</text>
</comment>
<dbReference type="Proteomes" id="UP000663842">
    <property type="component" value="Unassembled WGS sequence"/>
</dbReference>
<feature type="non-terminal residue" evidence="1">
    <location>
        <position position="33"/>
    </location>
</feature>
<evidence type="ECO:0000313" key="2">
    <source>
        <dbReference type="Proteomes" id="UP000663842"/>
    </source>
</evidence>
<name>A0A820QSM9_9BILA</name>
<dbReference type="EMBL" id="CAJOBF010032453">
    <property type="protein sequence ID" value="CAF4423737.1"/>
    <property type="molecule type" value="Genomic_DNA"/>
</dbReference>
<reference evidence="1" key="1">
    <citation type="submission" date="2021-02" db="EMBL/GenBank/DDBJ databases">
        <authorList>
            <person name="Nowell W R."/>
        </authorList>
    </citation>
    <scope>NUCLEOTIDE SEQUENCE</scope>
</reference>
<organism evidence="1 2">
    <name type="scientific">Rotaria magnacalcarata</name>
    <dbReference type="NCBI Taxonomy" id="392030"/>
    <lineage>
        <taxon>Eukaryota</taxon>
        <taxon>Metazoa</taxon>
        <taxon>Spiralia</taxon>
        <taxon>Gnathifera</taxon>
        <taxon>Rotifera</taxon>
        <taxon>Eurotatoria</taxon>
        <taxon>Bdelloidea</taxon>
        <taxon>Philodinida</taxon>
        <taxon>Philodinidae</taxon>
        <taxon>Rotaria</taxon>
    </lineage>
</organism>
<sequence length="33" mass="3767">MIHSKVKALSIDNVWMMDLAEFGNIAKYNDGVR</sequence>